<reference evidence="8" key="1">
    <citation type="submission" date="2022-11" db="EMBL/GenBank/DDBJ databases">
        <title>Description of Microcella daejonensis nov. sp, isolated from riverside soil.</title>
        <authorList>
            <person name="Molina K.M."/>
            <person name="Kim S.B."/>
        </authorList>
    </citation>
    <scope>NUCLEOTIDE SEQUENCE</scope>
    <source>
        <strain evidence="8">MMS21-STM12</strain>
    </source>
</reference>
<dbReference type="Proteomes" id="UP001164706">
    <property type="component" value="Chromosome"/>
</dbReference>
<dbReference type="Gene3D" id="1.10.10.10">
    <property type="entry name" value="Winged helix-like DNA-binding domain superfamily/Winged helix DNA-binding domain"/>
    <property type="match status" value="1"/>
</dbReference>
<keyword evidence="5" id="KW-0804">Transcription</keyword>
<dbReference type="InterPro" id="IPR014284">
    <property type="entry name" value="RNA_pol_sigma-70_dom"/>
</dbReference>
<dbReference type="Pfam" id="PF04542">
    <property type="entry name" value="Sigma70_r2"/>
    <property type="match status" value="1"/>
</dbReference>
<feature type="domain" description="RNA polymerase sigma factor 70 region 4 type 2" evidence="7">
    <location>
        <begin position="148"/>
        <end position="196"/>
    </location>
</feature>
<dbReference type="GO" id="GO:0003677">
    <property type="term" value="F:DNA binding"/>
    <property type="evidence" value="ECO:0007669"/>
    <property type="project" value="UniProtKB-KW"/>
</dbReference>
<dbReference type="AlphaFoldDB" id="A0A9E8SA91"/>
<dbReference type="CDD" id="cd06171">
    <property type="entry name" value="Sigma70_r4"/>
    <property type="match status" value="1"/>
</dbReference>
<protein>
    <submittedName>
        <fullName evidence="8">Sigma-70 family RNA polymerase sigma factor</fullName>
    </submittedName>
</protein>
<name>A0A9E8SA91_9MICO</name>
<gene>
    <name evidence="8" type="ORF">OVN18_07510</name>
</gene>
<keyword evidence="9" id="KW-1185">Reference proteome</keyword>
<dbReference type="GO" id="GO:0006352">
    <property type="term" value="P:DNA-templated transcription initiation"/>
    <property type="evidence" value="ECO:0007669"/>
    <property type="project" value="InterPro"/>
</dbReference>
<dbReference type="Pfam" id="PF08281">
    <property type="entry name" value="Sigma70_r4_2"/>
    <property type="match status" value="1"/>
</dbReference>
<dbReference type="InterPro" id="IPR007627">
    <property type="entry name" value="RNA_pol_sigma70_r2"/>
</dbReference>
<dbReference type="NCBIfam" id="TIGR02937">
    <property type="entry name" value="sigma70-ECF"/>
    <property type="match status" value="1"/>
</dbReference>
<keyword evidence="2" id="KW-0805">Transcription regulation</keyword>
<keyword evidence="3" id="KW-0731">Sigma factor</keyword>
<dbReference type="KEGG" id="mdb:OVN18_07510"/>
<dbReference type="InterPro" id="IPR013325">
    <property type="entry name" value="RNA_pol_sigma_r2"/>
</dbReference>
<dbReference type="Gene3D" id="1.10.1740.10">
    <property type="match status" value="1"/>
</dbReference>
<organism evidence="8 9">
    <name type="scientific">Microcella daejeonensis</name>
    <dbReference type="NCBI Taxonomy" id="2994971"/>
    <lineage>
        <taxon>Bacteria</taxon>
        <taxon>Bacillati</taxon>
        <taxon>Actinomycetota</taxon>
        <taxon>Actinomycetes</taxon>
        <taxon>Micrococcales</taxon>
        <taxon>Microbacteriaceae</taxon>
        <taxon>Microcella</taxon>
    </lineage>
</organism>
<evidence type="ECO:0000256" key="1">
    <source>
        <dbReference type="ARBA" id="ARBA00010641"/>
    </source>
</evidence>
<proteinExistence type="inferred from homology"/>
<dbReference type="SUPFAM" id="SSF88659">
    <property type="entry name" value="Sigma3 and sigma4 domains of RNA polymerase sigma factors"/>
    <property type="match status" value="1"/>
</dbReference>
<evidence type="ECO:0000259" key="6">
    <source>
        <dbReference type="Pfam" id="PF04542"/>
    </source>
</evidence>
<evidence type="ECO:0000256" key="3">
    <source>
        <dbReference type="ARBA" id="ARBA00023082"/>
    </source>
</evidence>
<dbReference type="SUPFAM" id="SSF88946">
    <property type="entry name" value="Sigma2 domain of RNA polymerase sigma factors"/>
    <property type="match status" value="1"/>
</dbReference>
<dbReference type="PANTHER" id="PTHR43133">
    <property type="entry name" value="RNA POLYMERASE ECF-TYPE SIGMA FACTO"/>
    <property type="match status" value="1"/>
</dbReference>
<evidence type="ECO:0000256" key="5">
    <source>
        <dbReference type="ARBA" id="ARBA00023163"/>
    </source>
</evidence>
<feature type="domain" description="RNA polymerase sigma-70 region 2" evidence="6">
    <location>
        <begin position="55"/>
        <end position="122"/>
    </location>
</feature>
<dbReference type="RefSeq" id="WP_267780087.1">
    <property type="nucleotide sequence ID" value="NZ_CP113089.1"/>
</dbReference>
<dbReference type="PANTHER" id="PTHR43133:SF8">
    <property type="entry name" value="RNA POLYMERASE SIGMA FACTOR HI_1459-RELATED"/>
    <property type="match status" value="1"/>
</dbReference>
<evidence type="ECO:0000313" key="9">
    <source>
        <dbReference type="Proteomes" id="UP001164706"/>
    </source>
</evidence>
<evidence type="ECO:0000256" key="4">
    <source>
        <dbReference type="ARBA" id="ARBA00023125"/>
    </source>
</evidence>
<dbReference type="InterPro" id="IPR036388">
    <property type="entry name" value="WH-like_DNA-bd_sf"/>
</dbReference>
<dbReference type="EMBL" id="CP113089">
    <property type="protein sequence ID" value="WAB80422.1"/>
    <property type="molecule type" value="Genomic_DNA"/>
</dbReference>
<dbReference type="InterPro" id="IPR039425">
    <property type="entry name" value="RNA_pol_sigma-70-like"/>
</dbReference>
<dbReference type="InterPro" id="IPR013324">
    <property type="entry name" value="RNA_pol_sigma_r3/r4-like"/>
</dbReference>
<accession>A0A9E8SA91</accession>
<evidence type="ECO:0000259" key="7">
    <source>
        <dbReference type="Pfam" id="PF08281"/>
    </source>
</evidence>
<evidence type="ECO:0000256" key="2">
    <source>
        <dbReference type="ARBA" id="ARBA00023015"/>
    </source>
</evidence>
<sequence>MAIADSRGVIALPAPRRDRRADLRALPPVAADPPAAASPGPAAPAPAEFDFAAAFDAHGTVLLRFALAALRDRGLAEDCVQEAFLRAWRSRDRFDPSVGSLRTWLFAILRNVIADAIRAIQRLPHLEGAERLEEHPALVTDPWERLGLVEALESLSPEHREVIEAVHVQGLDYAELAARTGVAVGTLRSRAFYALRILRTRLSEPRNPA</sequence>
<evidence type="ECO:0000313" key="8">
    <source>
        <dbReference type="EMBL" id="WAB80422.1"/>
    </source>
</evidence>
<keyword evidence="4" id="KW-0238">DNA-binding</keyword>
<dbReference type="GO" id="GO:0016987">
    <property type="term" value="F:sigma factor activity"/>
    <property type="evidence" value="ECO:0007669"/>
    <property type="project" value="UniProtKB-KW"/>
</dbReference>
<comment type="similarity">
    <text evidence="1">Belongs to the sigma-70 factor family. ECF subfamily.</text>
</comment>
<dbReference type="InterPro" id="IPR013249">
    <property type="entry name" value="RNA_pol_sigma70_r4_t2"/>
</dbReference>